<evidence type="ECO:0000313" key="2">
    <source>
        <dbReference type="EMBL" id="AGB29916.1"/>
    </source>
</evidence>
<dbReference type="AlphaFoldDB" id="F9D473"/>
<dbReference type="InterPro" id="IPR036378">
    <property type="entry name" value="FAS1_dom_sf"/>
</dbReference>
<dbReference type="KEGG" id="pdt:Prede_2691"/>
<dbReference type="OrthoDB" id="1119934at2"/>
<keyword evidence="5" id="KW-1185">Reference proteome</keyword>
<sequence length="673" mass="77336">MRIMNGKIKYGLAFLLGLGLTGMTITGCSDEPDTSNYYTFTGEMVSDYLKSHKDFSEFASIIERAGMMKQMSAYGAYTCFPPTNEAISRYLSRRGLSSVSELSKADCDTIARTHLISNMYATSDMNTGVIASPNMNRRYIEVSHGLDNDSNAVVFLNRTSHIIFELQDDSVQNGIMQPVSEVLENSNRMLPDVMEENKNISLFTEALNATGLATMMKENYRDASYNPDQYARYKYTSHVNKETATVPDTKMFGYTAFVPTNEVLYKKYGINSLQALYHKACEIYDVMYPDDVNKEGHGYDHLTDSINPLRRFVQYHILDRKMQGWNYLTPLNDIGIMTNLMNPVDWYETLLPHTMLKVEKLTMLKYADADQTKQYYINRRRDDEYKIRGAMVQQSVENEYSNQAINGWYFYVDDILAFDETTRDIVQNCRIRMDFATIFPEIETNGIRQNGNVKQQDPDYDETGKYGRNYYFPNGYLKNVKSTGYFVYRRPHDYYDSYEGDEFNLFGNFDIAFKIPPVPYEGDWQIRLGYAAESTRGIAQIYFDGKPQGIPLDMTKLLTDASLLGSDWVQDYASMSDADKSSDYKNLKNKGYYRGAMGGYRYDGAGASTYRQFVTVQNTLRRVLCTVHINPHEDHYLRIRCVSTGQTEFDLDYLELVPKSVYGVSDSNMEDPL</sequence>
<evidence type="ECO:0000259" key="1">
    <source>
        <dbReference type="PROSITE" id="PS50213"/>
    </source>
</evidence>
<dbReference type="InterPro" id="IPR000782">
    <property type="entry name" value="FAS1_domain"/>
</dbReference>
<dbReference type="SUPFAM" id="SSF82153">
    <property type="entry name" value="FAS1 domain"/>
    <property type="match status" value="1"/>
</dbReference>
<feature type="domain" description="FAS1" evidence="1">
    <location>
        <begin position="42"/>
        <end position="183"/>
    </location>
</feature>
<dbReference type="Proteomes" id="UP000007820">
    <property type="component" value="Unassembled WGS sequence"/>
</dbReference>
<evidence type="ECO:0000313" key="5">
    <source>
        <dbReference type="Proteomes" id="UP000010862"/>
    </source>
</evidence>
<dbReference type="EMBL" id="CP003369">
    <property type="protein sequence ID" value="AGB29916.1"/>
    <property type="molecule type" value="Genomic_DNA"/>
</dbReference>
<organism evidence="3 4">
    <name type="scientific">Prevotella dentalis (strain ATCC 49559 / DSM 3688 / JCM 13448 / NCTC 12043 / ES 2772)</name>
    <name type="common">Mitsuokella dentalis</name>
    <dbReference type="NCBI Taxonomy" id="908937"/>
    <lineage>
        <taxon>Bacteria</taxon>
        <taxon>Pseudomonadati</taxon>
        <taxon>Bacteroidota</taxon>
        <taxon>Bacteroidia</taxon>
        <taxon>Bacteroidales</taxon>
        <taxon>Prevotellaceae</taxon>
        <taxon>Prevotella</taxon>
    </lineage>
</organism>
<dbReference type="PATRIC" id="fig|908937.9.peg.2854"/>
<proteinExistence type="predicted"/>
<dbReference type="eggNOG" id="COG2335">
    <property type="taxonomic scope" value="Bacteria"/>
</dbReference>
<reference evidence="3 4" key="1">
    <citation type="submission" date="2011-04" db="EMBL/GenBank/DDBJ databases">
        <authorList>
            <person name="Muzny D."/>
            <person name="Qin X."/>
            <person name="Deng J."/>
            <person name="Jiang H."/>
            <person name="Liu Y."/>
            <person name="Qu J."/>
            <person name="Song X.-Z."/>
            <person name="Zhang L."/>
            <person name="Thornton R."/>
            <person name="Coyle M."/>
            <person name="Francisco L."/>
            <person name="Jackson L."/>
            <person name="Javaid M."/>
            <person name="Korchina V."/>
            <person name="Kovar C."/>
            <person name="Mata R."/>
            <person name="Mathew T."/>
            <person name="Ngo R."/>
            <person name="Nguyen L."/>
            <person name="Nguyen N."/>
            <person name="Okwuonu G."/>
            <person name="Ongeri F."/>
            <person name="Pham C."/>
            <person name="Simmons D."/>
            <person name="Wilczek-Boney K."/>
            <person name="Hale W."/>
            <person name="Jakkamsetti A."/>
            <person name="Pham P."/>
            <person name="Ruth R."/>
            <person name="San Lucas F."/>
            <person name="Warren J."/>
            <person name="Zhang J."/>
            <person name="Zhao Z."/>
            <person name="Zhou C."/>
            <person name="Zhu D."/>
            <person name="Lee S."/>
            <person name="Bess C."/>
            <person name="Blankenburg K."/>
            <person name="Forbes L."/>
            <person name="Fu Q."/>
            <person name="Gubbala S."/>
            <person name="Hirani K."/>
            <person name="Jayaseelan J.C."/>
            <person name="Lara F."/>
            <person name="Munidasa M."/>
            <person name="Palculict T."/>
            <person name="Patil S."/>
            <person name="Pu L.-L."/>
            <person name="Saada N."/>
            <person name="Tang L."/>
            <person name="Weissenberger G."/>
            <person name="Zhu Y."/>
            <person name="Hemphill L."/>
            <person name="Shang Y."/>
            <person name="Youmans B."/>
            <person name="Ayvaz T."/>
            <person name="Ross M."/>
            <person name="Santibanez J."/>
            <person name="Aqrawi P."/>
            <person name="Gross S."/>
            <person name="Joshi V."/>
            <person name="Fowler G."/>
            <person name="Nazareth L."/>
            <person name="Reid J."/>
            <person name="Worley K."/>
            <person name="Petrosino J."/>
            <person name="Highlander S."/>
            <person name="Gibbs R."/>
        </authorList>
    </citation>
    <scope>NUCLEOTIDE SEQUENCE [LARGE SCALE GENOMIC DNA]</scope>
    <source>
        <strain evidence="3 4">DSM 3688</strain>
    </source>
</reference>
<name>F9D473_PREDD</name>
<evidence type="ECO:0000313" key="3">
    <source>
        <dbReference type="EMBL" id="EGQ14116.1"/>
    </source>
</evidence>
<dbReference type="STRING" id="908937.Prede_2691"/>
<dbReference type="PROSITE" id="PS50213">
    <property type="entry name" value="FAS1"/>
    <property type="match status" value="1"/>
</dbReference>
<dbReference type="HOGENOM" id="CLU_025495_0_0_10"/>
<dbReference type="PROSITE" id="PS51257">
    <property type="entry name" value="PROKAR_LIPOPROTEIN"/>
    <property type="match status" value="1"/>
</dbReference>
<dbReference type="PANTHER" id="PTHR10900">
    <property type="entry name" value="PERIOSTIN-RELATED"/>
    <property type="match status" value="1"/>
</dbReference>
<reference evidence="2" key="2">
    <citation type="submission" date="2012-02" db="EMBL/GenBank/DDBJ databases">
        <title>Complete sequence of chromosome 2 of Prevotella dentalis DSM 3688.</title>
        <authorList>
            <consortium name="US DOE Joint Genome Institute (JGI-PGF)"/>
            <person name="Lucas S."/>
            <person name="Copeland A."/>
            <person name="Lapidus A."/>
            <person name="Glavina del Rio T."/>
            <person name="Dalin E."/>
            <person name="Tice H."/>
            <person name="Bruce D."/>
            <person name="Goodwin L."/>
            <person name="Pitluck S."/>
            <person name="Peters L."/>
            <person name="Mikhailova N."/>
            <person name="Chertkov O."/>
            <person name="Kyrpides N."/>
            <person name="Mavromatis K."/>
            <person name="Ivanova N."/>
            <person name="Brettin T."/>
            <person name="Detter J.C."/>
            <person name="Han C."/>
            <person name="Larimer F."/>
            <person name="Land M."/>
            <person name="Hauser L."/>
            <person name="Markowitz V."/>
            <person name="Cheng J.-F."/>
            <person name="Hugenholtz P."/>
            <person name="Woyke T."/>
            <person name="Wu D."/>
            <person name="Gronow S."/>
            <person name="Wellnitz S."/>
            <person name="Brambilla E."/>
            <person name="Klenk H.-P."/>
            <person name="Eisen J.A."/>
        </authorList>
    </citation>
    <scope>NUCLEOTIDE SEQUENCE [LARGE SCALE GENOMIC DNA]</scope>
    <source>
        <strain evidence="2">DSM 3688</strain>
    </source>
</reference>
<gene>
    <name evidence="2" type="ordered locus">Prede_2691</name>
    <name evidence="3" type="ORF">HMPREF9136_1651</name>
</gene>
<dbReference type="Proteomes" id="UP000010862">
    <property type="component" value="Chromosome 2"/>
</dbReference>
<dbReference type="Gene3D" id="2.30.180.10">
    <property type="entry name" value="FAS1 domain"/>
    <property type="match status" value="2"/>
</dbReference>
<evidence type="ECO:0000313" key="4">
    <source>
        <dbReference type="Proteomes" id="UP000007820"/>
    </source>
</evidence>
<dbReference type="EMBL" id="AFPW01000023">
    <property type="protein sequence ID" value="EGQ14116.1"/>
    <property type="molecule type" value="Genomic_DNA"/>
</dbReference>
<accession>F9D473</accession>
<dbReference type="PANTHER" id="PTHR10900:SF77">
    <property type="entry name" value="FI19380P1"/>
    <property type="match status" value="1"/>
</dbReference>
<dbReference type="Pfam" id="PF02469">
    <property type="entry name" value="Fasciclin"/>
    <property type="match status" value="1"/>
</dbReference>
<protein>
    <submittedName>
        <fullName evidence="2">Fasciclin domain-containing protein</fullName>
    </submittedName>
</protein>
<dbReference type="InterPro" id="IPR050904">
    <property type="entry name" value="Adhesion/Biosynth-related"/>
</dbReference>